<keyword evidence="2" id="KW-1185">Reference proteome</keyword>
<proteinExistence type="predicted"/>
<dbReference type="OrthoDB" id="3199698at2759"/>
<evidence type="ECO:0000313" key="1">
    <source>
        <dbReference type="EMBL" id="KIK74897.1"/>
    </source>
</evidence>
<gene>
    <name evidence="1" type="ORF">PAXRUDRAFT_174376</name>
</gene>
<reference evidence="1 2" key="1">
    <citation type="submission" date="2014-04" db="EMBL/GenBank/DDBJ databases">
        <authorList>
            <consortium name="DOE Joint Genome Institute"/>
            <person name="Kuo A."/>
            <person name="Kohler A."/>
            <person name="Jargeat P."/>
            <person name="Nagy L.G."/>
            <person name="Floudas D."/>
            <person name="Copeland A."/>
            <person name="Barry K.W."/>
            <person name="Cichocki N."/>
            <person name="Veneault-Fourrey C."/>
            <person name="LaButti K."/>
            <person name="Lindquist E.A."/>
            <person name="Lipzen A."/>
            <person name="Lundell T."/>
            <person name="Morin E."/>
            <person name="Murat C."/>
            <person name="Sun H."/>
            <person name="Tunlid A."/>
            <person name="Henrissat B."/>
            <person name="Grigoriev I.V."/>
            <person name="Hibbett D.S."/>
            <person name="Martin F."/>
            <person name="Nordberg H.P."/>
            <person name="Cantor M.N."/>
            <person name="Hua S.X."/>
        </authorList>
    </citation>
    <scope>NUCLEOTIDE SEQUENCE [LARGE SCALE GENOMIC DNA]</scope>
    <source>
        <strain evidence="1 2">Ve08.2h10</strain>
    </source>
</reference>
<organism evidence="1 2">
    <name type="scientific">Paxillus rubicundulus Ve08.2h10</name>
    <dbReference type="NCBI Taxonomy" id="930991"/>
    <lineage>
        <taxon>Eukaryota</taxon>
        <taxon>Fungi</taxon>
        <taxon>Dikarya</taxon>
        <taxon>Basidiomycota</taxon>
        <taxon>Agaricomycotina</taxon>
        <taxon>Agaricomycetes</taxon>
        <taxon>Agaricomycetidae</taxon>
        <taxon>Boletales</taxon>
        <taxon>Paxilineae</taxon>
        <taxon>Paxillaceae</taxon>
        <taxon>Paxillus</taxon>
    </lineage>
</organism>
<name>A0A0D0BTZ0_9AGAM</name>
<protein>
    <submittedName>
        <fullName evidence="1">Uncharacterized protein</fullName>
    </submittedName>
</protein>
<dbReference type="InParanoid" id="A0A0D0BTZ0"/>
<accession>A0A0D0BTZ0</accession>
<feature type="non-terminal residue" evidence="1">
    <location>
        <position position="1"/>
    </location>
</feature>
<dbReference type="EMBL" id="KN828483">
    <property type="protein sequence ID" value="KIK74897.1"/>
    <property type="molecule type" value="Genomic_DNA"/>
</dbReference>
<reference evidence="2" key="2">
    <citation type="submission" date="2015-01" db="EMBL/GenBank/DDBJ databases">
        <title>Evolutionary Origins and Diversification of the Mycorrhizal Mutualists.</title>
        <authorList>
            <consortium name="DOE Joint Genome Institute"/>
            <consortium name="Mycorrhizal Genomics Consortium"/>
            <person name="Kohler A."/>
            <person name="Kuo A."/>
            <person name="Nagy L.G."/>
            <person name="Floudas D."/>
            <person name="Copeland A."/>
            <person name="Barry K.W."/>
            <person name="Cichocki N."/>
            <person name="Veneault-Fourrey C."/>
            <person name="LaButti K."/>
            <person name="Lindquist E.A."/>
            <person name="Lipzen A."/>
            <person name="Lundell T."/>
            <person name="Morin E."/>
            <person name="Murat C."/>
            <person name="Riley R."/>
            <person name="Ohm R."/>
            <person name="Sun H."/>
            <person name="Tunlid A."/>
            <person name="Henrissat B."/>
            <person name="Grigoriev I.V."/>
            <person name="Hibbett D.S."/>
            <person name="Martin F."/>
        </authorList>
    </citation>
    <scope>NUCLEOTIDE SEQUENCE [LARGE SCALE GENOMIC DNA]</scope>
    <source>
        <strain evidence="2">Ve08.2h10</strain>
    </source>
</reference>
<sequence length="62" mass="7106">FQTNCYIFEETGVYPDGISIPCIHYLQHYCQPIQLFGAPNGLCSSITESSKWQNQWGGKRHL</sequence>
<dbReference type="HOGENOM" id="CLU_2910401_0_0_1"/>
<evidence type="ECO:0000313" key="2">
    <source>
        <dbReference type="Proteomes" id="UP000054538"/>
    </source>
</evidence>
<dbReference type="Proteomes" id="UP000054538">
    <property type="component" value="Unassembled WGS sequence"/>
</dbReference>
<dbReference type="AlphaFoldDB" id="A0A0D0BTZ0"/>
<dbReference type="STRING" id="930991.A0A0D0BTZ0"/>